<organism evidence="2 3">
    <name type="scientific">Candidatus Dojkabacteria bacterium</name>
    <dbReference type="NCBI Taxonomy" id="2099670"/>
    <lineage>
        <taxon>Bacteria</taxon>
        <taxon>Candidatus Dojkabacteria</taxon>
    </lineage>
</organism>
<sequence length="349" mass="35089">MRTKRVLNRAVALATAAAAGLMPFGMSLVNNVRAASLTDVSVALTNEAVSSTDNVVITFTPNTAITNGTILEVSYDTGITGGASLTDGDVDVTGTNITSSAESGFVDGYFRSTLTTTGSVTTTVTITIDGANELTTPATSGNYNFSVIADIGGAGTTYDSGAGLAYVADDNDITVTAVVPPVIDMELYQTGTDTELTDPNTCALGVLSLNTVSSCDYDIGFGTNNTAGLTIQVTSDGDLDSGADTIDACTGTNCDGLGAAGVDAGQEEYGFRVSDTGAGCSASAAGSYGTADQAVPTTATNFVTTTATCAGTTLGNSAQHVEVTHSASMATDTVVGSYNQEVTYTAFTN</sequence>
<keyword evidence="1" id="KW-0732">Signal</keyword>
<gene>
    <name evidence="2" type="ORF">KC717_03265</name>
</gene>
<dbReference type="EMBL" id="JAGQLH010000033">
    <property type="protein sequence ID" value="MCA9385642.1"/>
    <property type="molecule type" value="Genomic_DNA"/>
</dbReference>
<name>A0A955L8I2_9BACT</name>
<protein>
    <submittedName>
        <fullName evidence="2">Uncharacterized protein</fullName>
    </submittedName>
</protein>
<feature type="signal peptide" evidence="1">
    <location>
        <begin position="1"/>
        <end position="34"/>
    </location>
</feature>
<feature type="chain" id="PRO_5037843874" evidence="1">
    <location>
        <begin position="35"/>
        <end position="349"/>
    </location>
</feature>
<reference evidence="2" key="2">
    <citation type="journal article" date="2021" name="Microbiome">
        <title>Successional dynamics and alternative stable states in a saline activated sludge microbial community over 9 years.</title>
        <authorList>
            <person name="Wang Y."/>
            <person name="Ye J."/>
            <person name="Ju F."/>
            <person name="Liu L."/>
            <person name="Boyd J.A."/>
            <person name="Deng Y."/>
            <person name="Parks D.H."/>
            <person name="Jiang X."/>
            <person name="Yin X."/>
            <person name="Woodcroft B.J."/>
            <person name="Tyson G.W."/>
            <person name="Hugenholtz P."/>
            <person name="Polz M.F."/>
            <person name="Zhang T."/>
        </authorList>
    </citation>
    <scope>NUCLEOTIDE SEQUENCE</scope>
    <source>
        <strain evidence="2">HKST-UBA11</strain>
    </source>
</reference>
<proteinExistence type="predicted"/>
<evidence type="ECO:0000313" key="3">
    <source>
        <dbReference type="Proteomes" id="UP000754563"/>
    </source>
</evidence>
<dbReference type="Proteomes" id="UP000754563">
    <property type="component" value="Unassembled WGS sequence"/>
</dbReference>
<evidence type="ECO:0000313" key="2">
    <source>
        <dbReference type="EMBL" id="MCA9385642.1"/>
    </source>
</evidence>
<evidence type="ECO:0000256" key="1">
    <source>
        <dbReference type="SAM" id="SignalP"/>
    </source>
</evidence>
<dbReference type="AlphaFoldDB" id="A0A955L8I2"/>
<comment type="caution">
    <text evidence="2">The sequence shown here is derived from an EMBL/GenBank/DDBJ whole genome shotgun (WGS) entry which is preliminary data.</text>
</comment>
<reference evidence="2" key="1">
    <citation type="submission" date="2020-04" db="EMBL/GenBank/DDBJ databases">
        <authorList>
            <person name="Zhang T."/>
        </authorList>
    </citation>
    <scope>NUCLEOTIDE SEQUENCE</scope>
    <source>
        <strain evidence="2">HKST-UBA11</strain>
    </source>
</reference>
<accession>A0A955L8I2</accession>